<dbReference type="GO" id="GO:0007030">
    <property type="term" value="P:Golgi organization"/>
    <property type="evidence" value="ECO:0007669"/>
    <property type="project" value="InterPro"/>
</dbReference>
<reference evidence="3" key="1">
    <citation type="submission" date="2020-11" db="EMBL/GenBank/DDBJ databases">
        <authorList>
            <person name="Tran Van P."/>
        </authorList>
    </citation>
    <scope>NUCLEOTIDE SEQUENCE</scope>
</reference>
<keyword evidence="4" id="KW-1185">Reference proteome</keyword>
<evidence type="ECO:0000313" key="3">
    <source>
        <dbReference type="EMBL" id="CAD7273983.1"/>
    </source>
</evidence>
<dbReference type="GO" id="GO:0000139">
    <property type="term" value="C:Golgi membrane"/>
    <property type="evidence" value="ECO:0007669"/>
    <property type="project" value="TreeGrafter"/>
</dbReference>
<dbReference type="OrthoDB" id="5959043at2759"/>
<dbReference type="EMBL" id="OA882230">
    <property type="protein sequence ID" value="CAD7273983.1"/>
    <property type="molecule type" value="Genomic_DNA"/>
</dbReference>
<dbReference type="GO" id="GO:0043001">
    <property type="term" value="P:Golgi to plasma membrane protein transport"/>
    <property type="evidence" value="ECO:0007669"/>
    <property type="project" value="InterPro"/>
</dbReference>
<feature type="coiled-coil region" evidence="1">
    <location>
        <begin position="99"/>
        <end position="126"/>
    </location>
</feature>
<dbReference type="EMBL" id="CAJPEX010000193">
    <property type="protein sequence ID" value="CAG0914135.1"/>
    <property type="molecule type" value="Genomic_DNA"/>
</dbReference>
<sequence length="356" mass="39623">MAARSSGDGMETQEGSVLENKPRSWKKPKFVPYEPYKGAVTSFIQDGKSGGLCANNLIPIPAPKIVRKTVRSVSCASGSEDGAKGCVEDVLSKLTISVSDKSSDELDELKKELKIQQEINAELKNLLVASIGEDWETRVESLSTDKAILGEYVKKYSDSLTRQTEEKDNISIECDVWKSKFLASSLMVDELARCKAILVCRCQEAREALQVLDDEHKRFAGEIKQINRNLQACQGMVDGVTDKHRTEPSSEDLMRIVSEASMRSKLVLRSLEDRRLYNQVRSRTNSPEGRASNCGREDRISDTPGQVLASKVLMDLQDMPYVVNENLKSASALYFPINKAFPFKCCSHCQGDLKIV</sequence>
<dbReference type="Proteomes" id="UP000678499">
    <property type="component" value="Unassembled WGS sequence"/>
</dbReference>
<dbReference type="AlphaFoldDB" id="A0A7R9GAL2"/>
<gene>
    <name evidence="3" type="ORF">NMOB1V02_LOCUS1843</name>
</gene>
<evidence type="ECO:0000256" key="1">
    <source>
        <dbReference type="SAM" id="Coils"/>
    </source>
</evidence>
<proteinExistence type="predicted"/>
<feature type="region of interest" description="Disordered" evidence="2">
    <location>
        <begin position="1"/>
        <end position="24"/>
    </location>
</feature>
<feature type="region of interest" description="Disordered" evidence="2">
    <location>
        <begin position="280"/>
        <end position="300"/>
    </location>
</feature>
<name>A0A7R9GAL2_9CRUS</name>
<accession>A0A7R9GAL2</accession>
<evidence type="ECO:0000313" key="4">
    <source>
        <dbReference type="Proteomes" id="UP000678499"/>
    </source>
</evidence>
<evidence type="ECO:0000256" key="2">
    <source>
        <dbReference type="SAM" id="MobiDB-lite"/>
    </source>
</evidence>
<dbReference type="PANTHER" id="PTHR13066:SF2">
    <property type="entry name" value="GOLGIN-45"/>
    <property type="match status" value="1"/>
</dbReference>
<dbReference type="InterPro" id="IPR027095">
    <property type="entry name" value="Golgin-45"/>
</dbReference>
<organism evidence="3">
    <name type="scientific">Notodromas monacha</name>
    <dbReference type="NCBI Taxonomy" id="399045"/>
    <lineage>
        <taxon>Eukaryota</taxon>
        <taxon>Metazoa</taxon>
        <taxon>Ecdysozoa</taxon>
        <taxon>Arthropoda</taxon>
        <taxon>Crustacea</taxon>
        <taxon>Oligostraca</taxon>
        <taxon>Ostracoda</taxon>
        <taxon>Podocopa</taxon>
        <taxon>Podocopida</taxon>
        <taxon>Cypridocopina</taxon>
        <taxon>Cypridoidea</taxon>
        <taxon>Cyprididae</taxon>
        <taxon>Notodromas</taxon>
    </lineage>
</organism>
<protein>
    <recommendedName>
        <fullName evidence="5">Golgin-45</fullName>
    </recommendedName>
</protein>
<dbReference type="PANTHER" id="PTHR13066">
    <property type="entry name" value="BASIC LEUCINE ZIPPER NUCLEAR FACTOR 1 BLZF1 PROTEIN"/>
    <property type="match status" value="1"/>
</dbReference>
<keyword evidence="1" id="KW-0175">Coiled coil</keyword>
<evidence type="ECO:0008006" key="5">
    <source>
        <dbReference type="Google" id="ProtNLM"/>
    </source>
</evidence>